<dbReference type="VEuPathDB" id="FungiDB:SDRG_11929"/>
<dbReference type="Proteomes" id="UP000030762">
    <property type="component" value="Unassembled WGS sequence"/>
</dbReference>
<dbReference type="AlphaFoldDB" id="T0RK77"/>
<protein>
    <submittedName>
        <fullName evidence="2">Uncharacterized protein</fullName>
    </submittedName>
</protein>
<dbReference type="OrthoDB" id="79710at2759"/>
<name>T0RK77_SAPDV</name>
<keyword evidence="3" id="KW-1185">Reference proteome</keyword>
<evidence type="ECO:0000256" key="1">
    <source>
        <dbReference type="SAM" id="SignalP"/>
    </source>
</evidence>
<dbReference type="EMBL" id="JH767176">
    <property type="protein sequence ID" value="EQC30352.1"/>
    <property type="molecule type" value="Genomic_DNA"/>
</dbReference>
<evidence type="ECO:0000313" key="2">
    <source>
        <dbReference type="EMBL" id="EQC30352.1"/>
    </source>
</evidence>
<dbReference type="InParanoid" id="T0RK77"/>
<evidence type="ECO:0000313" key="3">
    <source>
        <dbReference type="Proteomes" id="UP000030762"/>
    </source>
</evidence>
<keyword evidence="1" id="KW-0732">Signal</keyword>
<dbReference type="GeneID" id="19952656"/>
<feature type="signal peptide" evidence="1">
    <location>
        <begin position="1"/>
        <end position="16"/>
    </location>
</feature>
<gene>
    <name evidence="2" type="ORF">SDRG_11929</name>
</gene>
<feature type="chain" id="PRO_5004584027" evidence="1">
    <location>
        <begin position="17"/>
        <end position="238"/>
    </location>
</feature>
<organism evidence="2 3">
    <name type="scientific">Saprolegnia diclina (strain VS20)</name>
    <dbReference type="NCBI Taxonomy" id="1156394"/>
    <lineage>
        <taxon>Eukaryota</taxon>
        <taxon>Sar</taxon>
        <taxon>Stramenopiles</taxon>
        <taxon>Oomycota</taxon>
        <taxon>Saprolegniomycetes</taxon>
        <taxon>Saprolegniales</taxon>
        <taxon>Saprolegniaceae</taxon>
        <taxon>Saprolegnia</taxon>
    </lineage>
</organism>
<dbReference type="RefSeq" id="XP_008616205.1">
    <property type="nucleotide sequence ID" value="XM_008617983.1"/>
</dbReference>
<sequence length="238" mass="25484">MMYVATLVLTAGSTLGAAVLPATIDVASTATRAITVCSSLNGPHCFDINARNVPSYLLHDVEFTPEAARRQVEATSIPSSSFFSQDAVVVAVAPSATTSKQRSVATFPQSLVLSVLTSEARDVISIDEEDRILEAWRAYVRAAINVVMTDDAFAARWANFLDLLSTKPAPVLNHGRDHIEAHFTAVFGADVAAYDAIMTELLVLVTQTTAQRDGQRAKGHVSMLATATATRHDEHNSA</sequence>
<accession>T0RK77</accession>
<reference evidence="2 3" key="1">
    <citation type="submission" date="2012-04" db="EMBL/GenBank/DDBJ databases">
        <title>The Genome Sequence of Saprolegnia declina VS20.</title>
        <authorList>
            <consortium name="The Broad Institute Genome Sequencing Platform"/>
            <person name="Russ C."/>
            <person name="Nusbaum C."/>
            <person name="Tyler B."/>
            <person name="van West P."/>
            <person name="Dieguez-Uribeondo J."/>
            <person name="de Bruijn I."/>
            <person name="Tripathy S."/>
            <person name="Jiang R."/>
            <person name="Young S.K."/>
            <person name="Zeng Q."/>
            <person name="Gargeya S."/>
            <person name="Fitzgerald M."/>
            <person name="Haas B."/>
            <person name="Abouelleil A."/>
            <person name="Alvarado L."/>
            <person name="Arachchi H.M."/>
            <person name="Berlin A."/>
            <person name="Chapman S.B."/>
            <person name="Goldberg J."/>
            <person name="Griggs A."/>
            <person name="Gujja S."/>
            <person name="Hansen M."/>
            <person name="Howarth C."/>
            <person name="Imamovic A."/>
            <person name="Larimer J."/>
            <person name="McCowen C."/>
            <person name="Montmayeur A."/>
            <person name="Murphy C."/>
            <person name="Neiman D."/>
            <person name="Pearson M."/>
            <person name="Priest M."/>
            <person name="Roberts A."/>
            <person name="Saif S."/>
            <person name="Shea T."/>
            <person name="Sisk P."/>
            <person name="Sykes S."/>
            <person name="Wortman J."/>
            <person name="Nusbaum C."/>
            <person name="Birren B."/>
        </authorList>
    </citation>
    <scope>NUCLEOTIDE SEQUENCE [LARGE SCALE GENOMIC DNA]</scope>
    <source>
        <strain evidence="2 3">VS20</strain>
    </source>
</reference>
<proteinExistence type="predicted"/>